<evidence type="ECO:0000313" key="2">
    <source>
        <dbReference type="EMBL" id="TNV68846.1"/>
    </source>
</evidence>
<feature type="compositionally biased region" description="Polar residues" evidence="1">
    <location>
        <begin position="45"/>
        <end position="62"/>
    </location>
</feature>
<dbReference type="AlphaFoldDB" id="A0A8J8STM2"/>
<gene>
    <name evidence="2" type="ORF">FGO68_gene11919</name>
</gene>
<dbReference type="EMBL" id="RRYP01035843">
    <property type="protein sequence ID" value="TNV68846.1"/>
    <property type="molecule type" value="Genomic_DNA"/>
</dbReference>
<feature type="compositionally biased region" description="Low complexity" evidence="1">
    <location>
        <begin position="28"/>
        <end position="44"/>
    </location>
</feature>
<protein>
    <submittedName>
        <fullName evidence="2">Uncharacterized protein</fullName>
    </submittedName>
</protein>
<evidence type="ECO:0000313" key="3">
    <source>
        <dbReference type="Proteomes" id="UP000785679"/>
    </source>
</evidence>
<comment type="caution">
    <text evidence="2">The sequence shown here is derived from an EMBL/GenBank/DDBJ whole genome shotgun (WGS) entry which is preliminary data.</text>
</comment>
<sequence>MISIRISLSKQATNPAPLLQKMKCAISSSAANTTSSTRNTSYSSVGRTMPSQVSLLIRSPSNSAPPIPRYSLNQKMQ</sequence>
<dbReference type="Proteomes" id="UP000785679">
    <property type="component" value="Unassembled WGS sequence"/>
</dbReference>
<reference evidence="2" key="1">
    <citation type="submission" date="2019-06" db="EMBL/GenBank/DDBJ databases">
        <authorList>
            <person name="Zheng W."/>
        </authorList>
    </citation>
    <scope>NUCLEOTIDE SEQUENCE</scope>
    <source>
        <strain evidence="2">QDHG01</strain>
    </source>
</reference>
<name>A0A8J8STM2_HALGN</name>
<proteinExistence type="predicted"/>
<organism evidence="2 3">
    <name type="scientific">Halteria grandinella</name>
    <dbReference type="NCBI Taxonomy" id="5974"/>
    <lineage>
        <taxon>Eukaryota</taxon>
        <taxon>Sar</taxon>
        <taxon>Alveolata</taxon>
        <taxon>Ciliophora</taxon>
        <taxon>Intramacronucleata</taxon>
        <taxon>Spirotrichea</taxon>
        <taxon>Stichotrichia</taxon>
        <taxon>Sporadotrichida</taxon>
        <taxon>Halteriidae</taxon>
        <taxon>Halteria</taxon>
    </lineage>
</organism>
<feature type="region of interest" description="Disordered" evidence="1">
    <location>
        <begin position="28"/>
        <end position="77"/>
    </location>
</feature>
<evidence type="ECO:0000256" key="1">
    <source>
        <dbReference type="SAM" id="MobiDB-lite"/>
    </source>
</evidence>
<accession>A0A8J8STM2</accession>
<keyword evidence="3" id="KW-1185">Reference proteome</keyword>